<dbReference type="InterPro" id="IPR005545">
    <property type="entry name" value="YCII"/>
</dbReference>
<gene>
    <name evidence="3" type="ORF">DES53_103114</name>
</gene>
<dbReference type="InterPro" id="IPR011008">
    <property type="entry name" value="Dimeric_a/b-barrel"/>
</dbReference>
<evidence type="ECO:0000256" key="1">
    <source>
        <dbReference type="ARBA" id="ARBA00007689"/>
    </source>
</evidence>
<dbReference type="EMBL" id="QNRR01000003">
    <property type="protein sequence ID" value="RBP45117.1"/>
    <property type="molecule type" value="Genomic_DNA"/>
</dbReference>
<comment type="caution">
    <text evidence="3">The sequence shown here is derived from an EMBL/GenBank/DDBJ whole genome shotgun (WGS) entry which is preliminary data.</text>
</comment>
<feature type="domain" description="YCII-related" evidence="2">
    <location>
        <begin position="16"/>
        <end position="84"/>
    </location>
</feature>
<comment type="similarity">
    <text evidence="1">Belongs to the YciI family.</text>
</comment>
<evidence type="ECO:0000313" key="4">
    <source>
        <dbReference type="Proteomes" id="UP000253426"/>
    </source>
</evidence>
<reference evidence="3 4" key="1">
    <citation type="submission" date="2018-06" db="EMBL/GenBank/DDBJ databases">
        <title>Genomic Encyclopedia of Type Strains, Phase IV (KMG-IV): sequencing the most valuable type-strain genomes for metagenomic binning, comparative biology and taxonomic classification.</title>
        <authorList>
            <person name="Goeker M."/>
        </authorList>
    </citation>
    <scope>NUCLEOTIDE SEQUENCE [LARGE SCALE GENOMIC DNA]</scope>
    <source>
        <strain evidence="3 4">DSM 25532</strain>
    </source>
</reference>
<dbReference type="SUPFAM" id="SSF54909">
    <property type="entry name" value="Dimeric alpha+beta barrel"/>
    <property type="match status" value="1"/>
</dbReference>
<evidence type="ECO:0000259" key="2">
    <source>
        <dbReference type="Pfam" id="PF03795"/>
    </source>
</evidence>
<sequence length="98" mass="10796">MTNYLFRLLPPRPTFMMDMTPEEQEVMQAHVAYWADLMQKGLVVAYGPVAAVEGAFGIAILQLPEDESPEPLVANDPAILSGKGFSSKIDLMPMLVSR</sequence>
<dbReference type="Pfam" id="PF03795">
    <property type="entry name" value="YCII"/>
    <property type="match status" value="1"/>
</dbReference>
<evidence type="ECO:0000313" key="3">
    <source>
        <dbReference type="EMBL" id="RBP45117.1"/>
    </source>
</evidence>
<dbReference type="RefSeq" id="WP_113958259.1">
    <property type="nucleotide sequence ID" value="NZ_QNRR01000003.1"/>
</dbReference>
<name>A0A366HNP9_9BACT</name>
<proteinExistence type="inferred from homology"/>
<dbReference type="OrthoDB" id="6928805at2"/>
<keyword evidence="4" id="KW-1185">Reference proteome</keyword>
<protein>
    <submittedName>
        <fullName evidence="3">YCII-related domain-containing protein</fullName>
    </submittedName>
</protein>
<dbReference type="Proteomes" id="UP000253426">
    <property type="component" value="Unassembled WGS sequence"/>
</dbReference>
<accession>A0A366HNP9</accession>
<organism evidence="3 4">
    <name type="scientific">Roseimicrobium gellanilyticum</name>
    <dbReference type="NCBI Taxonomy" id="748857"/>
    <lineage>
        <taxon>Bacteria</taxon>
        <taxon>Pseudomonadati</taxon>
        <taxon>Verrucomicrobiota</taxon>
        <taxon>Verrucomicrobiia</taxon>
        <taxon>Verrucomicrobiales</taxon>
        <taxon>Verrucomicrobiaceae</taxon>
        <taxon>Roseimicrobium</taxon>
    </lineage>
</organism>
<dbReference type="AlphaFoldDB" id="A0A366HNP9"/>